<evidence type="ECO:0000313" key="4">
    <source>
        <dbReference type="Proteomes" id="UP000247647"/>
    </source>
</evidence>
<dbReference type="AlphaFoldDB" id="A0A318YG67"/>
<keyword evidence="4" id="KW-1185">Reference proteome</keyword>
<evidence type="ECO:0000313" key="3">
    <source>
        <dbReference type="EMBL" id="PYH31483.1"/>
    </source>
</evidence>
<dbReference type="InterPro" id="IPR036291">
    <property type="entry name" value="NAD(P)-bd_dom_sf"/>
</dbReference>
<organism evidence="3 4">
    <name type="scientific">Aspergillus neoniger (strain CBS 115656)</name>
    <dbReference type="NCBI Taxonomy" id="1448310"/>
    <lineage>
        <taxon>Eukaryota</taxon>
        <taxon>Fungi</taxon>
        <taxon>Dikarya</taxon>
        <taxon>Ascomycota</taxon>
        <taxon>Pezizomycotina</taxon>
        <taxon>Eurotiomycetes</taxon>
        <taxon>Eurotiomycetidae</taxon>
        <taxon>Eurotiales</taxon>
        <taxon>Aspergillaceae</taxon>
        <taxon>Aspergillus</taxon>
        <taxon>Aspergillus subgen. Circumdati</taxon>
    </lineage>
</organism>
<dbReference type="OrthoDB" id="4509645at2759"/>
<dbReference type="GeneID" id="37126403"/>
<dbReference type="Gene3D" id="3.40.50.720">
    <property type="entry name" value="NAD(P)-binding Rossmann-like Domain"/>
    <property type="match status" value="1"/>
</dbReference>
<feature type="region of interest" description="Disordered" evidence="1">
    <location>
        <begin position="128"/>
        <end position="151"/>
    </location>
</feature>
<evidence type="ECO:0000256" key="1">
    <source>
        <dbReference type="SAM" id="MobiDB-lite"/>
    </source>
</evidence>
<sequence length="151" mass="16040">MCSSSAGVIANRGQANYAATNTFMDAFVCQLMTGGYPATSISLGGVFSVGWIVENQLRLHRARLQGPLGRPSILFPGISYNPCLGGGAEYPDRPHGGRNTIRPGLSTPVHPSARVHGPFVILSASGHCRQVPNGRTRGRGGGRRRDASDRR</sequence>
<evidence type="ECO:0000259" key="2">
    <source>
        <dbReference type="Pfam" id="PF08659"/>
    </source>
</evidence>
<feature type="domain" description="Ketoreductase (KR)" evidence="2">
    <location>
        <begin position="1"/>
        <end position="44"/>
    </location>
</feature>
<reference evidence="3" key="1">
    <citation type="submission" date="2016-12" db="EMBL/GenBank/DDBJ databases">
        <title>The genomes of Aspergillus section Nigri reveals drivers in fungal speciation.</title>
        <authorList>
            <consortium name="DOE Joint Genome Institute"/>
            <person name="Vesth T.C."/>
            <person name="Nybo J."/>
            <person name="Theobald S."/>
            <person name="Brandl J."/>
            <person name="Frisvad J.C."/>
            <person name="Nielsen K.F."/>
            <person name="Lyhne E.K."/>
            <person name="Kogle M.E."/>
            <person name="Kuo A."/>
            <person name="Riley R."/>
            <person name="Clum A."/>
            <person name="Nolan M."/>
            <person name="Lipzen A."/>
            <person name="Salamov A."/>
            <person name="Henrissat B."/>
            <person name="Wiebenga A."/>
            <person name="De Vries R.P."/>
            <person name="Grigoriev I.V."/>
            <person name="Mortensen U.H."/>
            <person name="Andersen M.R."/>
            <person name="Baker S.E."/>
        </authorList>
    </citation>
    <scope>NUCLEOTIDE SEQUENCE [LARGE SCALE GENOMIC DNA]</scope>
    <source>
        <strain evidence="3">CBS 115656</strain>
    </source>
</reference>
<accession>A0A318YG67</accession>
<feature type="region of interest" description="Disordered" evidence="1">
    <location>
        <begin position="89"/>
        <end position="109"/>
    </location>
</feature>
<dbReference type="Proteomes" id="UP000247647">
    <property type="component" value="Unassembled WGS sequence"/>
</dbReference>
<name>A0A318YG67_ASPNB</name>
<dbReference type="RefSeq" id="XP_025476961.1">
    <property type="nucleotide sequence ID" value="XM_025623947.1"/>
</dbReference>
<dbReference type="EMBL" id="KZ821473">
    <property type="protein sequence ID" value="PYH31483.1"/>
    <property type="molecule type" value="Genomic_DNA"/>
</dbReference>
<gene>
    <name evidence="3" type="ORF">BO87DRAFT_379073</name>
</gene>
<dbReference type="SUPFAM" id="SSF51735">
    <property type="entry name" value="NAD(P)-binding Rossmann-fold domains"/>
    <property type="match status" value="1"/>
</dbReference>
<dbReference type="InterPro" id="IPR013968">
    <property type="entry name" value="PKS_KR"/>
</dbReference>
<protein>
    <recommendedName>
        <fullName evidence="2">Ketoreductase (KR) domain-containing protein</fullName>
    </recommendedName>
</protein>
<dbReference type="Pfam" id="PF08659">
    <property type="entry name" value="KR"/>
    <property type="match status" value="1"/>
</dbReference>
<proteinExistence type="predicted"/>